<feature type="domain" description="ABC transporter" evidence="16">
    <location>
        <begin position="672"/>
        <end position="989"/>
    </location>
</feature>
<keyword evidence="11" id="KW-0648">Protein biosynthesis</keyword>
<dbReference type="PROSITE" id="PS00211">
    <property type="entry name" value="ABC_TRANSPORTER_1"/>
    <property type="match status" value="2"/>
</dbReference>
<evidence type="ECO:0000259" key="16">
    <source>
        <dbReference type="PROSITE" id="PS50893"/>
    </source>
</evidence>
<reference evidence="17" key="1">
    <citation type="submission" date="2014-08" db="EMBL/GenBank/DDBJ databases">
        <authorList>
            <person name="Sharma Rahul"/>
            <person name="Thines Marco"/>
        </authorList>
    </citation>
    <scope>NUCLEOTIDE SEQUENCE</scope>
</reference>
<dbReference type="InterPro" id="IPR040533">
    <property type="entry name" value="EF3_4HB"/>
</dbReference>
<dbReference type="FunFam" id="1.25.10.10:FF:000076">
    <property type="entry name" value="Elongation factor 3"/>
    <property type="match status" value="1"/>
</dbReference>
<evidence type="ECO:0000256" key="14">
    <source>
        <dbReference type="ARBA" id="ARBA00050045"/>
    </source>
</evidence>
<dbReference type="SMART" id="SM00382">
    <property type="entry name" value="AAA"/>
    <property type="match status" value="2"/>
</dbReference>
<keyword evidence="7 17" id="KW-0251">Elongation factor</keyword>
<dbReference type="GO" id="GO:0005524">
    <property type="term" value="F:ATP binding"/>
    <property type="evidence" value="ECO:0007669"/>
    <property type="project" value="UniProtKB-KW"/>
</dbReference>
<feature type="region of interest" description="Disordered" evidence="15">
    <location>
        <begin position="1014"/>
        <end position="1040"/>
    </location>
</feature>
<dbReference type="FunFam" id="3.40.50.300:FF:000193">
    <property type="entry name" value="Probable Elongation factor 3"/>
    <property type="match status" value="1"/>
</dbReference>
<dbReference type="PANTHER" id="PTHR19211">
    <property type="entry name" value="ATP-BINDING TRANSPORT PROTEIN-RELATED"/>
    <property type="match status" value="1"/>
</dbReference>
<feature type="domain" description="ABC transporter" evidence="16">
    <location>
        <begin position="428"/>
        <end position="644"/>
    </location>
</feature>
<evidence type="ECO:0000256" key="15">
    <source>
        <dbReference type="SAM" id="MobiDB-lite"/>
    </source>
</evidence>
<dbReference type="Gene3D" id="2.40.50.990">
    <property type="match status" value="1"/>
</dbReference>
<dbReference type="InterPro" id="IPR017871">
    <property type="entry name" value="ABC_transporter-like_CS"/>
</dbReference>
<evidence type="ECO:0000256" key="4">
    <source>
        <dbReference type="ARBA" id="ARBA00022490"/>
    </source>
</evidence>
<comment type="similarity">
    <text evidence="3">Belongs to the ABC transporter superfamily. ABCF family. EF3 subfamily.</text>
</comment>
<comment type="subcellular location">
    <subcellularLocation>
        <location evidence="1">Cytoplasm</location>
        <location evidence="1">Cytosol</location>
    </subcellularLocation>
</comment>
<evidence type="ECO:0000313" key="17">
    <source>
        <dbReference type="EMBL" id="CDZ97113.1"/>
    </source>
</evidence>
<dbReference type="SMART" id="SM01349">
    <property type="entry name" value="TOG"/>
    <property type="match status" value="1"/>
</dbReference>
<dbReference type="FunFam" id="2.40.50.990:FF:000002">
    <property type="entry name" value="mRNA export factor elf1"/>
    <property type="match status" value="1"/>
</dbReference>
<evidence type="ECO:0000256" key="13">
    <source>
        <dbReference type="ARBA" id="ARBA00050030"/>
    </source>
</evidence>
<dbReference type="InterPro" id="IPR034085">
    <property type="entry name" value="TOG"/>
</dbReference>
<proteinExistence type="inferred from homology"/>
<dbReference type="GO" id="GO:0003723">
    <property type="term" value="F:RNA binding"/>
    <property type="evidence" value="ECO:0007669"/>
    <property type="project" value="UniProtKB-KW"/>
</dbReference>
<dbReference type="GO" id="GO:0005829">
    <property type="term" value="C:cytosol"/>
    <property type="evidence" value="ECO:0007669"/>
    <property type="project" value="UniProtKB-SubCell"/>
</dbReference>
<keyword evidence="8" id="KW-0378">Hydrolase</keyword>
<evidence type="ECO:0000256" key="8">
    <source>
        <dbReference type="ARBA" id="ARBA00022801"/>
    </source>
</evidence>
<dbReference type="Pfam" id="PF17947">
    <property type="entry name" value="4HB"/>
    <property type="match status" value="1"/>
</dbReference>
<dbReference type="InterPro" id="IPR050611">
    <property type="entry name" value="ABCF"/>
</dbReference>
<dbReference type="Pfam" id="PF24984">
    <property type="entry name" value="HEAT_EF3_GNC1"/>
    <property type="match status" value="1"/>
</dbReference>
<evidence type="ECO:0000256" key="7">
    <source>
        <dbReference type="ARBA" id="ARBA00022768"/>
    </source>
</evidence>
<accession>A0A0F7SH72</accession>
<dbReference type="Pfam" id="PF00005">
    <property type="entry name" value="ABC_tran"/>
    <property type="match status" value="2"/>
</dbReference>
<evidence type="ECO:0000256" key="3">
    <source>
        <dbReference type="ARBA" id="ARBA00011054"/>
    </source>
</evidence>
<dbReference type="CDD" id="cd18626">
    <property type="entry name" value="CD_eEF3"/>
    <property type="match status" value="1"/>
</dbReference>
<evidence type="ECO:0000256" key="6">
    <source>
        <dbReference type="ARBA" id="ARBA00022741"/>
    </source>
</evidence>
<sequence>MAKFDVSTLFGEDKAPAQALASQAKNGGPDFIAEIELAAALKKALTDKKNVAVKEAALAVIDTLIEQGAVHAVEPILTDCSAEGLFPVLLELFADKAKSVQTASLATTKALLPVMSPWATPEILPTILKEIETAGKWQVKTGSLQLLDALVKIAPEQMAKLMPDIVPVLAAAIWDTKADVKKAARASMTNATALASNKDIEKFIPALINALINPVEEVPKTIQLLSATTFVSEVDSPTLSLMVPLLSRGCNERLTSTKRKVAVITDNMAKLVDNEHTVRPFIPKLLPGLIKVSEVIADPEARSVVNRAIATLRSVGNVPADSDGSDLPPLPRADAAQTSAAILAMYAKVGSAAPKAESVSVKYAATLAANLINNRNFDQTSWETALVPFLGFASGSGDATKVTLEYLQKAASEIDIDTRVFDDEEEGEDLCNCTFSLAYGAKILLNTATLRLKRGHRYGLLGRNGSGKSTLMNAIVNGQVEGFPSPDVVRTWYVAHDIDGSEADIGIFDWVKSDERITKVRNEDEIRDVLAEVGFSVDRQGHSIGSLSGGWKMKLALARAILFKADILLLDEPTNHLDVVNISWLIDYLTGLTHCTSIMVSHDSDFLNRTVTDIIFLNRFKIKRYPGNLEDFVRMVPEAKAYFSLATADEYKFKLPNPPLLDGVKTKEKSLVKMRKVAFQYPTQPVQQLFDISLQVSLSSRVAILGPNGSGKSTLVKLLIGDLEPNKGGEVWKHPNVVIGYVAQHAFHHIDQHLDKTPLDYLLWRYQTGEDLEELHKANRILTEEEEKKMKEGGVVVVEGVKRLIDELVSRKKLKQSYEYEISFKGLSSSENIWMARDELITRGFEKKVLELDTREAQRLGLMRPLVRKEIEKHFEDFGLEAEFTSHNTMRGLSGGQKVKVVLGAATWRRPHVIMLDEPTNYLDRESLAALIEALKDFEGGVLVITHNREFSESICSEVWAMNNGHLEASGHNWVEGQGTGERIDKKKPEDDEDQFDSMGNKIAKVQKVAKKSAADLRKAKKERMARRKRGEEVFTDEEL</sequence>
<dbReference type="InterPro" id="IPR003439">
    <property type="entry name" value="ABC_transporter-like_ATP-bd"/>
</dbReference>
<dbReference type="Gene3D" id="1.20.1390.20">
    <property type="match status" value="1"/>
</dbReference>
<evidence type="ECO:0000256" key="12">
    <source>
        <dbReference type="ARBA" id="ARBA00049360"/>
    </source>
</evidence>
<feature type="region of interest" description="Disordered" evidence="15">
    <location>
        <begin position="973"/>
        <end position="996"/>
    </location>
</feature>
<dbReference type="CDD" id="cd03221">
    <property type="entry name" value="ABCF_EF-3"/>
    <property type="match status" value="1"/>
</dbReference>
<keyword evidence="10" id="KW-0694">RNA-binding</keyword>
<dbReference type="InterPro" id="IPR015688">
    <property type="entry name" value="eEF3_ABC2_chromodomain-like"/>
</dbReference>
<dbReference type="InterPro" id="IPR011989">
    <property type="entry name" value="ARM-like"/>
</dbReference>
<dbReference type="Gene3D" id="1.25.10.10">
    <property type="entry name" value="Leucine-rich Repeat Variant"/>
    <property type="match status" value="1"/>
</dbReference>
<evidence type="ECO:0000256" key="2">
    <source>
        <dbReference type="ARBA" id="ARBA00004815"/>
    </source>
</evidence>
<dbReference type="InterPro" id="IPR016024">
    <property type="entry name" value="ARM-type_fold"/>
</dbReference>
<evidence type="ECO:0000256" key="10">
    <source>
        <dbReference type="ARBA" id="ARBA00022884"/>
    </source>
</evidence>
<dbReference type="InterPro" id="IPR027417">
    <property type="entry name" value="P-loop_NTPase"/>
</dbReference>
<feature type="compositionally biased region" description="Basic residues" evidence="15">
    <location>
        <begin position="1019"/>
        <end position="1029"/>
    </location>
</feature>
<evidence type="ECO:0000256" key="9">
    <source>
        <dbReference type="ARBA" id="ARBA00022840"/>
    </source>
</evidence>
<dbReference type="GO" id="GO:0016887">
    <property type="term" value="F:ATP hydrolysis activity"/>
    <property type="evidence" value="ECO:0007669"/>
    <property type="project" value="InterPro"/>
</dbReference>
<comment type="catalytic activity">
    <reaction evidence="12">
        <text>ATP + H2O = ADP + phosphate + H(+)</text>
        <dbReference type="Rhea" id="RHEA:13065"/>
        <dbReference type="ChEBI" id="CHEBI:15377"/>
        <dbReference type="ChEBI" id="CHEBI:15378"/>
        <dbReference type="ChEBI" id="CHEBI:30616"/>
        <dbReference type="ChEBI" id="CHEBI:43474"/>
        <dbReference type="ChEBI" id="CHEBI:456216"/>
    </reaction>
</comment>
<dbReference type="EMBL" id="LN483167">
    <property type="protein sequence ID" value="CDZ97113.1"/>
    <property type="molecule type" value="Genomic_DNA"/>
</dbReference>
<dbReference type="UniPathway" id="UPA00345"/>
<dbReference type="GO" id="GO:0003746">
    <property type="term" value="F:translation elongation factor activity"/>
    <property type="evidence" value="ECO:0007669"/>
    <property type="project" value="UniProtKB-KW"/>
</dbReference>
<dbReference type="SUPFAM" id="SSF48371">
    <property type="entry name" value="ARM repeat"/>
    <property type="match status" value="1"/>
</dbReference>
<keyword evidence="9" id="KW-0067">ATP-binding</keyword>
<dbReference type="Gene3D" id="3.40.50.300">
    <property type="entry name" value="P-loop containing nucleotide triphosphate hydrolases"/>
    <property type="match status" value="2"/>
</dbReference>
<protein>
    <recommendedName>
        <fullName evidence="13">Elongation factor 3</fullName>
    </recommendedName>
    <alternativeName>
        <fullName evidence="14">Eukaryotic elongation factor 3</fullName>
    </alternativeName>
</protein>
<name>A0A0F7SH72_PHARH</name>
<dbReference type="InterPro" id="IPR003593">
    <property type="entry name" value="AAA+_ATPase"/>
</dbReference>
<organism evidence="17">
    <name type="scientific">Phaffia rhodozyma</name>
    <name type="common">Yeast</name>
    <name type="synonym">Xanthophyllomyces dendrorhous</name>
    <dbReference type="NCBI Taxonomy" id="264483"/>
    <lineage>
        <taxon>Eukaryota</taxon>
        <taxon>Fungi</taxon>
        <taxon>Dikarya</taxon>
        <taxon>Basidiomycota</taxon>
        <taxon>Agaricomycotina</taxon>
        <taxon>Tremellomycetes</taxon>
        <taxon>Cystofilobasidiales</taxon>
        <taxon>Mrakiaceae</taxon>
        <taxon>Phaffia</taxon>
    </lineage>
</organism>
<dbReference type="SUPFAM" id="SSF52540">
    <property type="entry name" value="P-loop containing nucleoside triphosphate hydrolases"/>
    <property type="match status" value="2"/>
</dbReference>
<keyword evidence="4" id="KW-0963">Cytoplasm</keyword>
<comment type="pathway">
    <text evidence="2">Protein biosynthesis; polypeptide chain elongation.</text>
</comment>
<keyword evidence="5" id="KW-0677">Repeat</keyword>
<evidence type="ECO:0000256" key="5">
    <source>
        <dbReference type="ARBA" id="ARBA00022737"/>
    </source>
</evidence>
<dbReference type="InterPro" id="IPR047038">
    <property type="entry name" value="eEF3_chromodomain-like_sf"/>
</dbReference>
<dbReference type="AlphaFoldDB" id="A0A0F7SH72"/>
<evidence type="ECO:0000256" key="11">
    <source>
        <dbReference type="ARBA" id="ARBA00022917"/>
    </source>
</evidence>
<dbReference type="Pfam" id="PF24987">
    <property type="entry name" value="HEAT_EF3_N"/>
    <property type="match status" value="1"/>
</dbReference>
<dbReference type="PANTHER" id="PTHR19211:SF5">
    <property type="entry name" value="ELONGATION FACTOR 3A-RELATED"/>
    <property type="match status" value="1"/>
</dbReference>
<evidence type="ECO:0000256" key="1">
    <source>
        <dbReference type="ARBA" id="ARBA00004514"/>
    </source>
</evidence>
<keyword evidence="6" id="KW-0547">Nucleotide-binding</keyword>
<dbReference type="InterPro" id="IPR047036">
    <property type="entry name" value="EF3_4HB_sf"/>
</dbReference>
<dbReference type="PROSITE" id="PS50893">
    <property type="entry name" value="ABC_TRANSPORTER_2"/>
    <property type="match status" value="2"/>
</dbReference>